<gene>
    <name evidence="1" type="ORF">RhiirA1_464694</name>
</gene>
<dbReference type="Proteomes" id="UP000232688">
    <property type="component" value="Unassembled WGS sequence"/>
</dbReference>
<organism evidence="1 2">
    <name type="scientific">Rhizophagus irregularis</name>
    <dbReference type="NCBI Taxonomy" id="588596"/>
    <lineage>
        <taxon>Eukaryota</taxon>
        <taxon>Fungi</taxon>
        <taxon>Fungi incertae sedis</taxon>
        <taxon>Mucoromycota</taxon>
        <taxon>Glomeromycotina</taxon>
        <taxon>Glomeromycetes</taxon>
        <taxon>Glomerales</taxon>
        <taxon>Glomeraceae</taxon>
        <taxon>Rhizophagus</taxon>
    </lineage>
</organism>
<reference evidence="1 2" key="1">
    <citation type="submission" date="2017-10" db="EMBL/GenBank/DDBJ databases">
        <title>Extensive intraspecific genome diversity in a model arbuscular mycorrhizal fungus.</title>
        <authorList>
            <person name="Chen E.C.H."/>
            <person name="Morin E."/>
            <person name="Baudet D."/>
            <person name="Noel J."/>
            <person name="Ndikumana S."/>
            <person name="Charron P."/>
            <person name="St-Onge C."/>
            <person name="Giorgi J."/>
            <person name="Grigoriev I.V."/>
            <person name="Roux C."/>
            <person name="Martin F.M."/>
            <person name="Corradi N."/>
        </authorList>
    </citation>
    <scope>NUCLEOTIDE SEQUENCE [LARGE SCALE GENOMIC DNA]</scope>
    <source>
        <strain evidence="1 2">A1</strain>
    </source>
</reference>
<name>A0A2N0RHJ4_9GLOM</name>
<dbReference type="VEuPathDB" id="FungiDB:RhiirFUN_004111"/>
<proteinExistence type="predicted"/>
<accession>A0A2N0RHJ4</accession>
<dbReference type="EMBL" id="LLXH01000816">
    <property type="protein sequence ID" value="PKC62773.1"/>
    <property type="molecule type" value="Genomic_DNA"/>
</dbReference>
<dbReference type="VEuPathDB" id="FungiDB:RhiirA1_464694"/>
<reference evidence="1 2" key="2">
    <citation type="submission" date="2017-10" db="EMBL/GenBank/DDBJ databases">
        <title>Genome analyses suggest a sexual origin of heterokaryosis in a supposedly ancient asexual fungus.</title>
        <authorList>
            <person name="Corradi N."/>
            <person name="Sedzielewska K."/>
            <person name="Noel J."/>
            <person name="Charron P."/>
            <person name="Farinelli L."/>
            <person name="Marton T."/>
            <person name="Kruger M."/>
            <person name="Pelin A."/>
            <person name="Brachmann A."/>
            <person name="Corradi N."/>
        </authorList>
    </citation>
    <scope>NUCLEOTIDE SEQUENCE [LARGE SCALE GENOMIC DNA]</scope>
    <source>
        <strain evidence="1 2">A1</strain>
    </source>
</reference>
<dbReference type="AlphaFoldDB" id="A0A2N0RHJ4"/>
<evidence type="ECO:0000313" key="1">
    <source>
        <dbReference type="EMBL" id="PKC62773.1"/>
    </source>
</evidence>
<protein>
    <submittedName>
        <fullName evidence="1">Uncharacterized protein</fullName>
    </submittedName>
</protein>
<evidence type="ECO:0000313" key="2">
    <source>
        <dbReference type="Proteomes" id="UP000232688"/>
    </source>
</evidence>
<dbReference type="VEuPathDB" id="FungiDB:FUN_003233"/>
<sequence>MPGQNLMTRPEYFGSTRRVTRIDLYPFGALDASIRSFRVKNFLKILPTYERLYERKVWGIQNTKCPRCIVEIETWEHIWSCRKNGIYNESKLFSDSIEEICDYVMMDEDANEIKEFKENLMDISTNRSNIMILHNMIREITRGIINEKWMNVCKNSSFKTILRDIFDLYLTKIQEHIWKERCNEMTEIEKQMGIFKDLKRKKRDADDDSEDKETDTRKLDKSKNKKKIKNLIKTDLENKIKNDVFSLGSSNRHRIGNNIISNLINT</sequence>
<comment type="caution">
    <text evidence="1">The sequence shown here is derived from an EMBL/GenBank/DDBJ whole genome shotgun (WGS) entry which is preliminary data.</text>
</comment>